<feature type="chain" id="PRO_5024405272" description="Natural killer cell receptor 2B4 immunoglobulin domain-containing protein" evidence="1">
    <location>
        <begin position="23"/>
        <end position="106"/>
    </location>
</feature>
<name>A0A5N5KYY3_PANHP</name>
<dbReference type="Proteomes" id="UP000327468">
    <property type="component" value="Chromosome 21"/>
</dbReference>
<dbReference type="InterPro" id="IPR024303">
    <property type="entry name" value="NK_rcpt_2B4_Ig_dom"/>
</dbReference>
<comment type="caution">
    <text evidence="3">The sequence shown here is derived from an EMBL/GenBank/DDBJ whole genome shotgun (WGS) entry which is preliminary data.</text>
</comment>
<dbReference type="InterPro" id="IPR036179">
    <property type="entry name" value="Ig-like_dom_sf"/>
</dbReference>
<dbReference type="AlphaFoldDB" id="A0A5N5KYY3"/>
<accession>A0A5N5KYY3</accession>
<keyword evidence="4" id="KW-1185">Reference proteome</keyword>
<dbReference type="SUPFAM" id="SSF48726">
    <property type="entry name" value="Immunoglobulin"/>
    <property type="match status" value="1"/>
</dbReference>
<evidence type="ECO:0000313" key="3">
    <source>
        <dbReference type="EMBL" id="KAB5535693.1"/>
    </source>
</evidence>
<sequence>MAAAKQLVFFLYILMLVSIAVCVDVFKLVNSSVQLDIQKNFDKSLELIWKFNGSKNIVKYDGKPPSRRFGSYNDRVEFNEETQNLTLKNLQKNDSGLYKAEAIDVK</sequence>
<evidence type="ECO:0000256" key="1">
    <source>
        <dbReference type="SAM" id="SignalP"/>
    </source>
</evidence>
<organism evidence="3 4">
    <name type="scientific">Pangasianodon hypophthalmus</name>
    <name type="common">Striped catfish</name>
    <name type="synonym">Helicophagus hypophthalmus</name>
    <dbReference type="NCBI Taxonomy" id="310915"/>
    <lineage>
        <taxon>Eukaryota</taxon>
        <taxon>Metazoa</taxon>
        <taxon>Chordata</taxon>
        <taxon>Craniata</taxon>
        <taxon>Vertebrata</taxon>
        <taxon>Euteleostomi</taxon>
        <taxon>Actinopterygii</taxon>
        <taxon>Neopterygii</taxon>
        <taxon>Teleostei</taxon>
        <taxon>Ostariophysi</taxon>
        <taxon>Siluriformes</taxon>
        <taxon>Pangasiidae</taxon>
        <taxon>Pangasianodon</taxon>
    </lineage>
</organism>
<reference evidence="3 4" key="1">
    <citation type="submission" date="2019-06" db="EMBL/GenBank/DDBJ databases">
        <title>A chromosome-scale genome assembly of the striped catfish, Pangasianodon hypophthalmus.</title>
        <authorList>
            <person name="Wen M."/>
            <person name="Zahm M."/>
            <person name="Roques C."/>
            <person name="Cabau C."/>
            <person name="Klopp C."/>
            <person name="Donnadieu C."/>
            <person name="Jouanno E."/>
            <person name="Avarre J.-C."/>
            <person name="Campet M."/>
            <person name="Ha T.T.T."/>
            <person name="Dugue R."/>
            <person name="Lampietro C."/>
            <person name="Louis A."/>
            <person name="Herpin A."/>
            <person name="Echchiki A."/>
            <person name="Berthelot C."/>
            <person name="Parey E."/>
            <person name="Roest-Crollius H."/>
            <person name="Braasch I."/>
            <person name="Postlethwait J."/>
            <person name="Bobe J."/>
            <person name="Montfort J."/>
            <person name="Bouchez O."/>
            <person name="Begum T."/>
            <person name="Schartl M."/>
            <person name="Guiguen Y."/>
        </authorList>
    </citation>
    <scope>NUCLEOTIDE SEQUENCE [LARGE SCALE GENOMIC DNA]</scope>
    <source>
        <strain evidence="3 4">Indonesia</strain>
        <tissue evidence="3">Blood</tissue>
    </source>
</reference>
<feature type="domain" description="Natural killer cell receptor 2B4 immunoglobulin" evidence="2">
    <location>
        <begin position="49"/>
        <end position="102"/>
    </location>
</feature>
<dbReference type="Gene3D" id="2.60.40.10">
    <property type="entry name" value="Immunoglobulins"/>
    <property type="match status" value="1"/>
</dbReference>
<gene>
    <name evidence="3" type="ORF">PHYPO_G00120950</name>
</gene>
<dbReference type="Pfam" id="PF11465">
    <property type="entry name" value="Receptor_2B4"/>
    <property type="match status" value="1"/>
</dbReference>
<protein>
    <recommendedName>
        <fullName evidence="2">Natural killer cell receptor 2B4 immunoglobulin domain-containing protein</fullName>
    </recommendedName>
</protein>
<evidence type="ECO:0000259" key="2">
    <source>
        <dbReference type="Pfam" id="PF11465"/>
    </source>
</evidence>
<feature type="signal peptide" evidence="1">
    <location>
        <begin position="1"/>
        <end position="22"/>
    </location>
</feature>
<evidence type="ECO:0000313" key="4">
    <source>
        <dbReference type="Proteomes" id="UP000327468"/>
    </source>
</evidence>
<dbReference type="EMBL" id="VFJC01000022">
    <property type="protein sequence ID" value="KAB5535693.1"/>
    <property type="molecule type" value="Genomic_DNA"/>
</dbReference>
<dbReference type="InterPro" id="IPR013783">
    <property type="entry name" value="Ig-like_fold"/>
</dbReference>
<proteinExistence type="predicted"/>
<keyword evidence="1" id="KW-0732">Signal</keyword>